<feature type="non-terminal residue" evidence="1">
    <location>
        <position position="1"/>
    </location>
</feature>
<dbReference type="PANTHER" id="PTHR23305:SF18">
    <property type="entry name" value="OBG-TYPE G DOMAIN-CONTAINING PROTEIN"/>
    <property type="match status" value="1"/>
</dbReference>
<dbReference type="SUPFAM" id="SSF52540">
    <property type="entry name" value="P-loop containing nucleoside triphosphate hydrolases"/>
    <property type="match status" value="1"/>
</dbReference>
<name>D9PMT8_9ZZZZ</name>
<dbReference type="Gene3D" id="1.10.150.300">
    <property type="entry name" value="TGS-like domain"/>
    <property type="match status" value="1"/>
</dbReference>
<reference evidence="1" key="2">
    <citation type="journal article" date="2011" name="Microb. Ecol.">
        <title>Taxonomic and Functional Metagenomic Profiling of the Microbial Community in the Anoxic Sediment of a Sub-saline Shallow Lake (Laguna de Carrizo, Central Spain).</title>
        <authorList>
            <person name="Ferrer M."/>
            <person name="Guazzaroni M.E."/>
            <person name="Richter M."/>
            <person name="Garcia-Salamanca A."/>
            <person name="Yarza P."/>
            <person name="Suarez-Suarez A."/>
            <person name="Solano J."/>
            <person name="Alcaide M."/>
            <person name="van Dillewijn P."/>
            <person name="Molina-Henares M.A."/>
            <person name="Lopez-Cortes N."/>
            <person name="Al-Ramahi Y."/>
            <person name="Guerrero C."/>
            <person name="Acosta A."/>
            <person name="de Eugenio L.I."/>
            <person name="Martinez V."/>
            <person name="Marques S."/>
            <person name="Rojo F."/>
            <person name="Santero E."/>
            <person name="Genilloud O."/>
            <person name="Perez-Perez J."/>
            <person name="Rossello-Mora R."/>
            <person name="Ramos J.L."/>
        </authorList>
    </citation>
    <scope>NUCLEOTIDE SEQUENCE</scope>
</reference>
<proteinExistence type="predicted"/>
<sequence length="105" mass="11969">DPLLDIQIINLELIESDKSILIKRKESNQKDLKRGDDNAKIIDSMLNKVEKILNDEKLISQFLNTFSNDELIELKKLQLLTAKPVLYALNKDSIGENIDGDDTDD</sequence>
<dbReference type="GO" id="GO:0016887">
    <property type="term" value="F:ATP hydrolysis activity"/>
    <property type="evidence" value="ECO:0007669"/>
    <property type="project" value="TreeGrafter"/>
</dbReference>
<organism evidence="1">
    <name type="scientific">sediment metagenome</name>
    <dbReference type="NCBI Taxonomy" id="749907"/>
    <lineage>
        <taxon>unclassified sequences</taxon>
        <taxon>metagenomes</taxon>
        <taxon>ecological metagenomes</taxon>
    </lineage>
</organism>
<dbReference type="InterPro" id="IPR023192">
    <property type="entry name" value="TGS-like_dom_sf"/>
</dbReference>
<accession>D9PMT8</accession>
<dbReference type="AlphaFoldDB" id="D9PMT8"/>
<dbReference type="InterPro" id="IPR027417">
    <property type="entry name" value="P-loop_NTPase"/>
</dbReference>
<comment type="caution">
    <text evidence="1">The sequence shown here is derived from an EMBL/GenBank/DDBJ whole genome shotgun (WGS) entry which is preliminary data.</text>
</comment>
<evidence type="ECO:0000313" key="1">
    <source>
        <dbReference type="EMBL" id="EFK95128.1"/>
    </source>
</evidence>
<dbReference type="EMBL" id="ADZX01000874">
    <property type="protein sequence ID" value="EFK95128.1"/>
    <property type="molecule type" value="Genomic_DNA"/>
</dbReference>
<dbReference type="GO" id="GO:0005737">
    <property type="term" value="C:cytoplasm"/>
    <property type="evidence" value="ECO:0007669"/>
    <property type="project" value="TreeGrafter"/>
</dbReference>
<protein>
    <submittedName>
        <fullName evidence="1">Translation-associated GTPase</fullName>
    </submittedName>
</protein>
<gene>
    <name evidence="1" type="ORF">LDC_2867</name>
</gene>
<dbReference type="PANTHER" id="PTHR23305">
    <property type="entry name" value="OBG GTPASE FAMILY"/>
    <property type="match status" value="1"/>
</dbReference>
<reference evidence="1" key="1">
    <citation type="submission" date="2010-07" db="EMBL/GenBank/DDBJ databases">
        <authorList>
            <consortium name="CONSOLIDER consortium CSD2007-00005"/>
            <person name="Guazzaroni M.-E."/>
            <person name="Richter M."/>
            <person name="Garcia-Salamanca A."/>
            <person name="Yarza P."/>
            <person name="Ferrer M."/>
        </authorList>
    </citation>
    <scope>NUCLEOTIDE SEQUENCE</scope>
</reference>